<reference evidence="5 6" key="1">
    <citation type="submission" date="2016-10" db="EMBL/GenBank/DDBJ databases">
        <authorList>
            <person name="de Groot N.N."/>
        </authorList>
    </citation>
    <scope>NUCLEOTIDE SEQUENCE [LARGE SCALE GENOMIC DNA]</scope>
    <source>
        <strain evidence="5 6">CGMCC 1.7059</strain>
    </source>
</reference>
<evidence type="ECO:0000259" key="4">
    <source>
        <dbReference type="Pfam" id="PF00501"/>
    </source>
</evidence>
<dbReference type="Pfam" id="PF00501">
    <property type="entry name" value="AMP-binding"/>
    <property type="match status" value="1"/>
</dbReference>
<dbReference type="Gene3D" id="3.30.300.30">
    <property type="match status" value="1"/>
</dbReference>
<dbReference type="PROSITE" id="PS00455">
    <property type="entry name" value="AMP_BINDING"/>
    <property type="match status" value="1"/>
</dbReference>
<keyword evidence="2" id="KW-0067">ATP-binding</keyword>
<organism evidence="5 6">
    <name type="scientific">Marinobacter mobilis</name>
    <dbReference type="NCBI Taxonomy" id="488533"/>
    <lineage>
        <taxon>Bacteria</taxon>
        <taxon>Pseudomonadati</taxon>
        <taxon>Pseudomonadota</taxon>
        <taxon>Gammaproteobacteria</taxon>
        <taxon>Pseudomonadales</taxon>
        <taxon>Marinobacteraceae</taxon>
        <taxon>Marinobacter</taxon>
    </lineage>
</organism>
<dbReference type="PANTHER" id="PTHR43272:SF33">
    <property type="entry name" value="AMP-BINDING DOMAIN-CONTAINING PROTEIN-RELATED"/>
    <property type="match status" value="1"/>
</dbReference>
<dbReference type="InterPro" id="IPR045851">
    <property type="entry name" value="AMP-bd_C_sf"/>
</dbReference>
<gene>
    <name evidence="5" type="ORF">SAMN04487960_109160</name>
</gene>
<dbReference type="GO" id="GO:0004467">
    <property type="term" value="F:long-chain fatty acid-CoA ligase activity"/>
    <property type="evidence" value="ECO:0007669"/>
    <property type="project" value="UniProtKB-EC"/>
</dbReference>
<dbReference type="OrthoDB" id="9803968at2"/>
<evidence type="ECO:0000313" key="5">
    <source>
        <dbReference type="EMBL" id="SDX45359.1"/>
    </source>
</evidence>
<dbReference type="RefSeq" id="WP_091816240.1">
    <property type="nucleotide sequence ID" value="NZ_FNNE01000009.1"/>
</dbReference>
<proteinExistence type="predicted"/>
<keyword evidence="1" id="KW-0547">Nucleotide-binding</keyword>
<evidence type="ECO:0000256" key="3">
    <source>
        <dbReference type="ARBA" id="ARBA00024484"/>
    </source>
</evidence>
<evidence type="ECO:0000256" key="1">
    <source>
        <dbReference type="ARBA" id="ARBA00022741"/>
    </source>
</evidence>
<dbReference type="PANTHER" id="PTHR43272">
    <property type="entry name" value="LONG-CHAIN-FATTY-ACID--COA LIGASE"/>
    <property type="match status" value="1"/>
</dbReference>
<dbReference type="InterPro" id="IPR020845">
    <property type="entry name" value="AMP-binding_CS"/>
</dbReference>
<feature type="domain" description="AMP-dependent synthetase/ligase" evidence="4">
    <location>
        <begin position="33"/>
        <end position="386"/>
    </location>
</feature>
<dbReference type="AlphaFoldDB" id="A0A1H3BVZ8"/>
<evidence type="ECO:0000256" key="2">
    <source>
        <dbReference type="ARBA" id="ARBA00022840"/>
    </source>
</evidence>
<accession>A0A1H3BVZ8</accession>
<dbReference type="GO" id="GO:0016020">
    <property type="term" value="C:membrane"/>
    <property type="evidence" value="ECO:0007669"/>
    <property type="project" value="TreeGrafter"/>
</dbReference>
<name>A0A1H3BVZ8_9GAMM</name>
<keyword evidence="6" id="KW-1185">Reference proteome</keyword>
<comment type="catalytic activity">
    <reaction evidence="3">
        <text>a long-chain fatty acid + ATP + CoA = a long-chain fatty acyl-CoA + AMP + diphosphate</text>
        <dbReference type="Rhea" id="RHEA:15421"/>
        <dbReference type="ChEBI" id="CHEBI:30616"/>
        <dbReference type="ChEBI" id="CHEBI:33019"/>
        <dbReference type="ChEBI" id="CHEBI:57287"/>
        <dbReference type="ChEBI" id="CHEBI:57560"/>
        <dbReference type="ChEBI" id="CHEBI:83139"/>
        <dbReference type="ChEBI" id="CHEBI:456215"/>
        <dbReference type="EC" id="6.2.1.3"/>
    </reaction>
    <physiologicalReaction direction="left-to-right" evidence="3">
        <dbReference type="Rhea" id="RHEA:15422"/>
    </physiologicalReaction>
</comment>
<dbReference type="Pfam" id="PF23562">
    <property type="entry name" value="AMP-binding_C_3"/>
    <property type="match status" value="1"/>
</dbReference>
<dbReference type="Gene3D" id="3.40.50.12780">
    <property type="entry name" value="N-terminal domain of ligase-like"/>
    <property type="match status" value="1"/>
</dbReference>
<protein>
    <submittedName>
        <fullName evidence="5">AMP-binding enzyme</fullName>
    </submittedName>
</protein>
<dbReference type="InterPro" id="IPR000873">
    <property type="entry name" value="AMP-dep_synth/lig_dom"/>
</dbReference>
<dbReference type="GO" id="GO:0005524">
    <property type="term" value="F:ATP binding"/>
    <property type="evidence" value="ECO:0007669"/>
    <property type="project" value="UniProtKB-KW"/>
</dbReference>
<dbReference type="SUPFAM" id="SSF56801">
    <property type="entry name" value="Acetyl-CoA synthetase-like"/>
    <property type="match status" value="1"/>
</dbReference>
<evidence type="ECO:0000313" key="6">
    <source>
        <dbReference type="Proteomes" id="UP000199675"/>
    </source>
</evidence>
<dbReference type="Proteomes" id="UP000199675">
    <property type="component" value="Unassembled WGS sequence"/>
</dbReference>
<dbReference type="STRING" id="488533.SAMN04487960_109160"/>
<dbReference type="EMBL" id="FNNE01000009">
    <property type="protein sequence ID" value="SDX45359.1"/>
    <property type="molecule type" value="Genomic_DNA"/>
</dbReference>
<dbReference type="InterPro" id="IPR042099">
    <property type="entry name" value="ANL_N_sf"/>
</dbReference>
<sequence length="555" mass="63116">MDTQHKLPLELVYHWETARAESIYLTQPMGNGQVTEFTWRRAVGEARRMAAYLKSLNLPEKSRIGILSKNCAQWIMSDWAIWMAGHVSVPLYPTLNAETVRYILDHSGCEVLFVGKLDDWDTMKAGVPDDLPCISYPLSPPNDYKTWDDIIAKYPPLEENVSRDPKEMATIVYTSGSTGKPKGVMLSFESMAYAATGGVAALDIGPNERMLSYLPLSHVFERFVVELGSMNKGFQLFFAESLDTFVTDLRRAQPTLFLAVPRIWTKFQHGVFEKMPKQKLARLMRVPLLNRVIKKKILTNLGLQYVKFAGSGSAPLSHDILEWYRGLGLELLEGYGMSENFAYSHMTKPGRARTGYVGEGLPGVEVKISEQGEVLVRSPATMMGYYKDEEKTRETMTDDGFLKTGDKGEIDEQGRLKLTGRIKEIFKTSKGKYVAPAPIENKLMSHPDIEMVCVSGENYPQPHCLVMLSEEANRRKSDENYRKELESSFSSLLKEVNQTVDPHEQLQFITVVRDEWSIENDFLTPTMKLKRNVVEDAYKVDLDSWYAKRQPVIWQ</sequence>